<dbReference type="KEGG" id="smao:CAG99_18125"/>
<dbReference type="PANTHER" id="PTHR38011:SF12">
    <property type="entry name" value="BIFUNCTIONAL DEAMINASE-REDUCTASE DOMAIN PROTEIN"/>
    <property type="match status" value="1"/>
</dbReference>
<dbReference type="InterPro" id="IPR024072">
    <property type="entry name" value="DHFR-like_dom_sf"/>
</dbReference>
<dbReference type="Proteomes" id="UP000194218">
    <property type="component" value="Chromosome"/>
</dbReference>
<protein>
    <submittedName>
        <fullName evidence="2">Deaminase</fullName>
    </submittedName>
</protein>
<evidence type="ECO:0000313" key="3">
    <source>
        <dbReference type="Proteomes" id="UP000194218"/>
    </source>
</evidence>
<dbReference type="EMBL" id="CP021121">
    <property type="protein sequence ID" value="ARQ70505.1"/>
    <property type="molecule type" value="Genomic_DNA"/>
</dbReference>
<dbReference type="Gene3D" id="3.40.430.10">
    <property type="entry name" value="Dihydrofolate Reductase, subunit A"/>
    <property type="match status" value="1"/>
</dbReference>
<accession>A0A1W7D0J2</accession>
<proteinExistence type="predicted"/>
<feature type="domain" description="Bacterial bifunctional deaminase-reductase C-terminal" evidence="1">
    <location>
        <begin position="4"/>
        <end position="156"/>
    </location>
</feature>
<dbReference type="PANTHER" id="PTHR38011">
    <property type="entry name" value="DIHYDROFOLATE REDUCTASE FAMILY PROTEIN (AFU_ORTHOLOGUE AFUA_8G06820)"/>
    <property type="match status" value="1"/>
</dbReference>
<evidence type="ECO:0000259" key="1">
    <source>
        <dbReference type="Pfam" id="PF01872"/>
    </source>
</evidence>
<sequence length="180" mass="19058">MSTLLYSVTMSLDGFIAGPGGDMAWLTEHLAPNPLVEELISEVGALLVGNRTFRGSDPYEGMEGEGEAFGGGWSGPQFVVTHNPPAKSPPGHTFVSDFDEAVALAKEAAGGSYVNVLGADIARQCVEAGVLDEILVSLAPVMLGDGVRLFERRGGAPVRLERLAQSEMPHPTTVRLRVVR</sequence>
<dbReference type="InterPro" id="IPR050765">
    <property type="entry name" value="Riboflavin_Biosynth_HTPR"/>
</dbReference>
<dbReference type="SUPFAM" id="SSF53597">
    <property type="entry name" value="Dihydrofolate reductase-like"/>
    <property type="match status" value="1"/>
</dbReference>
<reference evidence="2 3" key="1">
    <citation type="submission" date="2017-05" db="EMBL/GenBank/DDBJ databases">
        <title>Complete genome sequence of Streptomyces sp. SCSIO 03032 revealed the diverse biosynthetic pathways for its bioactive secondary metabolites.</title>
        <authorList>
            <person name="Ma L."/>
            <person name="Zhu Y."/>
            <person name="Zhang W."/>
            <person name="Zhang G."/>
            <person name="Tian X."/>
            <person name="Zhang S."/>
            <person name="Zhang C."/>
        </authorList>
    </citation>
    <scope>NUCLEOTIDE SEQUENCE [LARGE SCALE GENOMIC DNA]</scope>
    <source>
        <strain evidence="2 3">SCSIO 03032</strain>
    </source>
</reference>
<organism evidence="2 3">
    <name type="scientific">Streptomyces marincola</name>
    <dbReference type="NCBI Taxonomy" id="2878388"/>
    <lineage>
        <taxon>Bacteria</taxon>
        <taxon>Bacillati</taxon>
        <taxon>Actinomycetota</taxon>
        <taxon>Actinomycetes</taxon>
        <taxon>Kitasatosporales</taxon>
        <taxon>Streptomycetaceae</taxon>
        <taxon>Streptomyces</taxon>
    </lineage>
</organism>
<dbReference type="GO" id="GO:0009231">
    <property type="term" value="P:riboflavin biosynthetic process"/>
    <property type="evidence" value="ECO:0007669"/>
    <property type="project" value="InterPro"/>
</dbReference>
<dbReference type="OrthoDB" id="2313602at2"/>
<dbReference type="InterPro" id="IPR002734">
    <property type="entry name" value="RibDG_C"/>
</dbReference>
<dbReference type="GO" id="GO:0008703">
    <property type="term" value="F:5-amino-6-(5-phosphoribosylamino)uracil reductase activity"/>
    <property type="evidence" value="ECO:0007669"/>
    <property type="project" value="InterPro"/>
</dbReference>
<evidence type="ECO:0000313" key="2">
    <source>
        <dbReference type="EMBL" id="ARQ70505.1"/>
    </source>
</evidence>
<gene>
    <name evidence="2" type="ORF">CAG99_18125</name>
</gene>
<keyword evidence="3" id="KW-1185">Reference proteome</keyword>
<dbReference type="AlphaFoldDB" id="A0A1W7D0J2"/>
<dbReference type="Pfam" id="PF01872">
    <property type="entry name" value="RibD_C"/>
    <property type="match status" value="1"/>
</dbReference>
<name>A0A1W7D0J2_9ACTN</name>
<dbReference type="RefSeq" id="WP_086160356.1">
    <property type="nucleotide sequence ID" value="NZ_CP021121.1"/>
</dbReference>